<feature type="domain" description="HpcH/HpaI aldolase/citrate lyase" evidence="4">
    <location>
        <begin position="20"/>
        <end position="223"/>
    </location>
</feature>
<dbReference type="PANTHER" id="PTHR32308:SF10">
    <property type="entry name" value="CITRATE LYASE SUBUNIT BETA"/>
    <property type="match status" value="1"/>
</dbReference>
<name>A0ABQ3J9D5_9PSEU</name>
<comment type="caution">
    <text evidence="5">The sequence shown here is derived from an EMBL/GenBank/DDBJ whole genome shotgun (WGS) entry which is preliminary data.</text>
</comment>
<dbReference type="InterPro" id="IPR005000">
    <property type="entry name" value="Aldolase/citrate-lyase_domain"/>
</dbReference>
<evidence type="ECO:0000256" key="2">
    <source>
        <dbReference type="ARBA" id="ARBA00022723"/>
    </source>
</evidence>
<dbReference type="PIRSF" id="PIRSF015582">
    <property type="entry name" value="Cit_lyase_B"/>
    <property type="match status" value="1"/>
</dbReference>
<dbReference type="InterPro" id="IPR015813">
    <property type="entry name" value="Pyrv/PenolPyrv_kinase-like_dom"/>
</dbReference>
<keyword evidence="3" id="KW-0460">Magnesium</keyword>
<evidence type="ECO:0000259" key="4">
    <source>
        <dbReference type="Pfam" id="PF03328"/>
    </source>
</evidence>
<dbReference type="InterPro" id="IPR040442">
    <property type="entry name" value="Pyrv_kinase-like_dom_sf"/>
</dbReference>
<accession>A0ABQ3J9D5</accession>
<organism evidence="5 6">
    <name type="scientific">Amycolatopsis deserti</name>
    <dbReference type="NCBI Taxonomy" id="185696"/>
    <lineage>
        <taxon>Bacteria</taxon>
        <taxon>Bacillati</taxon>
        <taxon>Actinomycetota</taxon>
        <taxon>Actinomycetes</taxon>
        <taxon>Pseudonocardiales</taxon>
        <taxon>Pseudonocardiaceae</taxon>
        <taxon>Amycolatopsis</taxon>
    </lineage>
</organism>
<dbReference type="GO" id="GO:0016829">
    <property type="term" value="F:lyase activity"/>
    <property type="evidence" value="ECO:0007669"/>
    <property type="project" value="UniProtKB-KW"/>
</dbReference>
<dbReference type="RefSeq" id="WP_191246109.1">
    <property type="nucleotide sequence ID" value="NZ_BNAU01000004.1"/>
</dbReference>
<dbReference type="PANTHER" id="PTHR32308">
    <property type="entry name" value="LYASE BETA SUBUNIT, PUTATIVE (AFU_ORTHOLOGUE AFUA_4G13030)-RELATED"/>
    <property type="match status" value="1"/>
</dbReference>
<evidence type="ECO:0000256" key="3">
    <source>
        <dbReference type="ARBA" id="ARBA00022842"/>
    </source>
</evidence>
<dbReference type="SUPFAM" id="SSF51621">
    <property type="entry name" value="Phosphoenolpyruvate/pyruvate domain"/>
    <property type="match status" value="1"/>
</dbReference>
<sequence>MNEHRDRDFSADSGRIASARTILFVPGDRPDRFGKAATSGADGIVLDLEDAVAPGRKDEARENVRQWRAGGGPGLVRVNDATSPWYEDDIAALKDGPCSVVLPKATGPDQVRDLIDRLPEGSCVVPTLETAVGILEARAICSVPGVVRVAFGNGDLAQELGVDHGDHLALAHARSAVVLASAAAGIAPPLDGVTIAIRDERKLVEDTRHAARLGFTGRMCIHPAQISVIHEVLAPTEEARAWARGVLESATDGASTDAHGNMIDKPIIERARRVLGHG</sequence>
<dbReference type="Gene3D" id="3.20.20.60">
    <property type="entry name" value="Phosphoenolpyruvate-binding domains"/>
    <property type="match status" value="1"/>
</dbReference>
<evidence type="ECO:0000256" key="1">
    <source>
        <dbReference type="ARBA" id="ARBA00001946"/>
    </source>
</evidence>
<keyword evidence="5" id="KW-0456">Lyase</keyword>
<protein>
    <submittedName>
        <fullName evidence="5">Citryl-CoA lyase</fullName>
    </submittedName>
</protein>
<evidence type="ECO:0000313" key="6">
    <source>
        <dbReference type="Proteomes" id="UP000605897"/>
    </source>
</evidence>
<comment type="cofactor">
    <cofactor evidence="1">
        <name>Mg(2+)</name>
        <dbReference type="ChEBI" id="CHEBI:18420"/>
    </cofactor>
</comment>
<gene>
    <name evidence="5" type="ORF">GCM10017786_40300</name>
</gene>
<keyword evidence="6" id="KW-1185">Reference proteome</keyword>
<evidence type="ECO:0000313" key="5">
    <source>
        <dbReference type="EMBL" id="GHF02829.1"/>
    </source>
</evidence>
<dbReference type="EMBL" id="BNAU01000004">
    <property type="protein sequence ID" value="GHF02829.1"/>
    <property type="molecule type" value="Genomic_DNA"/>
</dbReference>
<dbReference type="Pfam" id="PF03328">
    <property type="entry name" value="HpcH_HpaI"/>
    <property type="match status" value="1"/>
</dbReference>
<keyword evidence="2" id="KW-0479">Metal-binding</keyword>
<proteinExistence type="predicted"/>
<dbReference type="Proteomes" id="UP000605897">
    <property type="component" value="Unassembled WGS sequence"/>
</dbReference>
<dbReference type="InterPro" id="IPR011206">
    <property type="entry name" value="Citrate_lyase_beta/mcl1/mcl2"/>
</dbReference>
<reference evidence="6" key="1">
    <citation type="journal article" date="2019" name="Int. J. Syst. Evol. Microbiol.">
        <title>The Global Catalogue of Microorganisms (GCM) 10K type strain sequencing project: providing services to taxonomists for standard genome sequencing and annotation.</title>
        <authorList>
            <consortium name="The Broad Institute Genomics Platform"/>
            <consortium name="The Broad Institute Genome Sequencing Center for Infectious Disease"/>
            <person name="Wu L."/>
            <person name="Ma J."/>
        </authorList>
    </citation>
    <scope>NUCLEOTIDE SEQUENCE [LARGE SCALE GENOMIC DNA]</scope>
    <source>
        <strain evidence="6">CGMCC 4.7677</strain>
    </source>
</reference>